<organism evidence="4 5">
    <name type="scientific">Thermomonas brevis</name>
    <dbReference type="NCBI Taxonomy" id="215691"/>
    <lineage>
        <taxon>Bacteria</taxon>
        <taxon>Pseudomonadati</taxon>
        <taxon>Pseudomonadota</taxon>
        <taxon>Gammaproteobacteria</taxon>
        <taxon>Lysobacterales</taxon>
        <taxon>Lysobacteraceae</taxon>
        <taxon>Thermomonas</taxon>
    </lineage>
</organism>
<dbReference type="InterPro" id="IPR020889">
    <property type="entry name" value="LipoPS_assembly_LptD"/>
</dbReference>
<dbReference type="SUPFAM" id="SSF56935">
    <property type="entry name" value="Porins"/>
    <property type="match status" value="1"/>
</dbReference>
<evidence type="ECO:0000259" key="3">
    <source>
        <dbReference type="Pfam" id="PF04453"/>
    </source>
</evidence>
<dbReference type="GO" id="GO:0009279">
    <property type="term" value="C:cell outer membrane"/>
    <property type="evidence" value="ECO:0007669"/>
    <property type="project" value="UniProtKB-SubCell"/>
</dbReference>
<evidence type="ECO:0000256" key="1">
    <source>
        <dbReference type="ARBA" id="ARBA00023237"/>
    </source>
</evidence>
<dbReference type="HAMAP" id="MF_01411">
    <property type="entry name" value="LPS_assembly_LptD"/>
    <property type="match status" value="1"/>
</dbReference>
<keyword evidence="2" id="KW-0732">Signal</keyword>
<proteinExistence type="inferred from homology"/>
<dbReference type="InterPro" id="IPR007543">
    <property type="entry name" value="LptD_C"/>
</dbReference>
<comment type="subcellular location">
    <subcellularLocation>
        <location evidence="2">Cell outer membrane</location>
    </subcellularLocation>
</comment>
<dbReference type="GO" id="GO:0015920">
    <property type="term" value="P:lipopolysaccharide transport"/>
    <property type="evidence" value="ECO:0007669"/>
    <property type="project" value="InterPro"/>
</dbReference>
<comment type="similarity">
    <text evidence="2">Belongs to the LptD family.</text>
</comment>
<dbReference type="EMBL" id="CP060711">
    <property type="protein sequence ID" value="QNN45861.1"/>
    <property type="molecule type" value="Genomic_DNA"/>
</dbReference>
<dbReference type="GO" id="GO:0043165">
    <property type="term" value="P:Gram-negative-bacterium-type cell outer membrane assembly"/>
    <property type="evidence" value="ECO:0007669"/>
    <property type="project" value="UniProtKB-UniRule"/>
</dbReference>
<evidence type="ECO:0000256" key="2">
    <source>
        <dbReference type="HAMAP-Rule" id="MF_01411"/>
    </source>
</evidence>
<evidence type="ECO:0000313" key="4">
    <source>
        <dbReference type="EMBL" id="QNN45861.1"/>
    </source>
</evidence>
<keyword evidence="5" id="KW-1185">Reference proteome</keyword>
<reference evidence="4 5" key="1">
    <citation type="submission" date="2020-08" db="EMBL/GenBank/DDBJ databases">
        <title>Genome sequence of Thermomonas brevis KACC 16975T.</title>
        <authorList>
            <person name="Hyun D.-W."/>
            <person name="Bae J.-W."/>
        </authorList>
    </citation>
    <scope>NUCLEOTIDE SEQUENCE [LARGE SCALE GENOMIC DNA]</scope>
    <source>
        <strain evidence="4 5">KACC 16975</strain>
    </source>
</reference>
<dbReference type="KEGG" id="tbv:H9L17_11740"/>
<dbReference type="InterPro" id="IPR050218">
    <property type="entry name" value="LptD"/>
</dbReference>
<dbReference type="PANTHER" id="PTHR30189">
    <property type="entry name" value="LPS-ASSEMBLY PROTEIN"/>
    <property type="match status" value="1"/>
</dbReference>
<name>A0A7G9QR86_9GAMM</name>
<dbReference type="Pfam" id="PF04453">
    <property type="entry name" value="LptD"/>
    <property type="match status" value="1"/>
</dbReference>
<dbReference type="AlphaFoldDB" id="A0A7G9QR86"/>
<accession>A0A7G9QR86</accession>
<gene>
    <name evidence="2 4" type="primary">lptD</name>
    <name evidence="4" type="ORF">H9L17_11740</name>
</gene>
<keyword evidence="2" id="KW-0472">Membrane</keyword>
<feature type="domain" description="LptD C-terminal" evidence="3">
    <location>
        <begin position="343"/>
        <end position="707"/>
    </location>
</feature>
<evidence type="ECO:0000313" key="5">
    <source>
        <dbReference type="Proteomes" id="UP000515977"/>
    </source>
</evidence>
<comment type="subunit">
    <text evidence="2">Component of the lipopolysaccharide transport and assembly complex. Interacts with LptE and LptA.</text>
</comment>
<comment type="function">
    <text evidence="2">Together with LptE, is involved in the assembly of lipopolysaccharide (LPS) at the surface of the outer membrane.</text>
</comment>
<comment type="caution">
    <text evidence="2">Lacks conserved residue(s) required for the propagation of feature annotation.</text>
</comment>
<protein>
    <recommendedName>
        <fullName evidence="2">LPS-assembly protein LptD</fullName>
    </recommendedName>
</protein>
<dbReference type="Proteomes" id="UP000515977">
    <property type="component" value="Chromosome"/>
</dbReference>
<sequence length="811" mass="90720">MQRGPRRRTAPLSVPAERSVVARLPLLAASGKLTARFSASGSPVRPVLRLLPLPLCIALSLPAHADDDTPQNWALCPIGDAVPPFADAFRAPEGLNIAPAGQPRPTDIEGDMLSGTDANPVFQGNVTMRRDDQFMGADQLTFDKEKGRYAADGSIRYQAAGLRVRAAHAEGDQEAGTHSMQDLQYQLLSRRGNGRARSLDMVGEVGTLRETTYSTCPPEARHWELRASRIDIDTDKGMAVARGASLRVGKVPVLYMPWFMFPTDDRRRTGLLFPSISNSGRNGFDWKQPIYLNLAPDYDATLSPRWMSKRGALLGGQFRYLLENGKGTLDGVWMPNDELRDRSRGLAHFEGIQNLGSNWQARANLNWISDPRYYEDFSNSIDGLSQSIAYSEIGVYGRGRDWTAGVGADHWQLADYTLTDQVLPYDRLPRAFINWERGLGGGLLRGGVDAEAVRFHHPVYAAGSRLDLRPWIGMPLEGDAWFLRPTLAYRYTGYSLDRALGQTLGGDSPTRGQSIFSVDTGLFFDRDTRVKGKDYLQTIEPRLFYLNVPYADQDDMPVFDTQPLTFSWGQLFRENRYSGADRQADANQLTLALSTRMIRQSDGFERFSASFGQIRYFEASRVHLPNEPVTEKGGSAWVTDVNYAPTDRWTFGASYQRDPKFKRTDLASVRARYLLPDDGVFNLAYRYRRELLEQVDVSFLYPLNPSWSLVSRGYYSLRDGKVLEALAGVQWDSCCVALRLVARRYVHNRVGELSNALMFEIELKGLGSAGQDTRKALRRAILGYNRDDLYLVPPQTATGQSSPPDNANTIP</sequence>
<dbReference type="GO" id="GO:1990351">
    <property type="term" value="C:transporter complex"/>
    <property type="evidence" value="ECO:0007669"/>
    <property type="project" value="TreeGrafter"/>
</dbReference>
<dbReference type="PANTHER" id="PTHR30189:SF1">
    <property type="entry name" value="LPS-ASSEMBLY PROTEIN LPTD"/>
    <property type="match status" value="1"/>
</dbReference>
<keyword evidence="1 2" id="KW-0998">Cell outer membrane</keyword>